<proteinExistence type="predicted"/>
<keyword evidence="1" id="KW-0812">Transmembrane</keyword>
<feature type="transmembrane region" description="Helical" evidence="1">
    <location>
        <begin position="83"/>
        <end position="102"/>
    </location>
</feature>
<keyword evidence="3" id="KW-1185">Reference proteome</keyword>
<reference evidence="2 3" key="1">
    <citation type="submission" date="2019-10" db="EMBL/GenBank/DDBJ databases">
        <title>Two novel species isolated from a subtropical stream in China.</title>
        <authorList>
            <person name="Lu H."/>
        </authorList>
    </citation>
    <scope>NUCLEOTIDE SEQUENCE [LARGE SCALE GENOMIC DNA]</scope>
    <source>
        <strain evidence="2 3">FT103W</strain>
    </source>
</reference>
<keyword evidence="1" id="KW-1133">Transmembrane helix</keyword>
<evidence type="ECO:0000313" key="2">
    <source>
        <dbReference type="EMBL" id="MQA18532.1"/>
    </source>
</evidence>
<organism evidence="2 3">
    <name type="scientific">Rugamonas rivuli</name>
    <dbReference type="NCBI Taxonomy" id="2743358"/>
    <lineage>
        <taxon>Bacteria</taxon>
        <taxon>Pseudomonadati</taxon>
        <taxon>Pseudomonadota</taxon>
        <taxon>Betaproteobacteria</taxon>
        <taxon>Burkholderiales</taxon>
        <taxon>Oxalobacteraceae</taxon>
        <taxon>Telluria group</taxon>
        <taxon>Rugamonas</taxon>
    </lineage>
</organism>
<evidence type="ECO:0000313" key="3">
    <source>
        <dbReference type="Proteomes" id="UP000444318"/>
    </source>
</evidence>
<name>A0A843S728_9BURK</name>
<keyword evidence="1" id="KW-0472">Membrane</keyword>
<sequence length="291" mass="30033">MNPHDHTEDAAFEDFLKGEGDLARQLQGLPQPSVPEALSAAILARAAADLGGGARAGESANDALHGGAQASSPARHFLRRARVPLGIAASVVLALFVVRGLMPQAFAPEVRQDSVVQESAPPAAKMAEVAPNRDVAETTIAIAEPAAVPAPPPPPPRLSVASAAVRAAKPAASMPQYPPLAQSAPMADIASAPSLAMRSAPPPAPAPASLSFSAPAAVLARAPVPAHAALPGPEVMSTPVATPASTWLARMEEMLKAGQTKEAHAEWLKFRARYPDTEVPPELQRQLETVN</sequence>
<gene>
    <name evidence="2" type="ORF">GEV01_03275</name>
</gene>
<dbReference type="RefSeq" id="WP_152801654.1">
    <property type="nucleotide sequence ID" value="NZ_WHUF01000001.1"/>
</dbReference>
<accession>A0A843S728</accession>
<dbReference type="AlphaFoldDB" id="A0A843S728"/>
<dbReference type="Proteomes" id="UP000444318">
    <property type="component" value="Unassembled WGS sequence"/>
</dbReference>
<evidence type="ECO:0000256" key="1">
    <source>
        <dbReference type="SAM" id="Phobius"/>
    </source>
</evidence>
<comment type="caution">
    <text evidence="2">The sequence shown here is derived from an EMBL/GenBank/DDBJ whole genome shotgun (WGS) entry which is preliminary data.</text>
</comment>
<protein>
    <submittedName>
        <fullName evidence="2">Uncharacterized protein</fullName>
    </submittedName>
</protein>
<dbReference type="EMBL" id="WHUF01000001">
    <property type="protein sequence ID" value="MQA18532.1"/>
    <property type="molecule type" value="Genomic_DNA"/>
</dbReference>